<evidence type="ECO:0000313" key="1">
    <source>
        <dbReference type="EMBL" id="SVE16006.1"/>
    </source>
</evidence>
<dbReference type="InterPro" id="IPR029149">
    <property type="entry name" value="Creatin/AminoP/Spt16_N"/>
</dbReference>
<organism evidence="1">
    <name type="scientific">marine metagenome</name>
    <dbReference type="NCBI Taxonomy" id="408172"/>
    <lineage>
        <taxon>unclassified sequences</taxon>
        <taxon>metagenomes</taxon>
        <taxon>ecological metagenomes</taxon>
    </lineage>
</organism>
<dbReference type="AlphaFoldDB" id="A0A383B732"/>
<dbReference type="PANTHER" id="PTHR46112">
    <property type="entry name" value="AMINOPEPTIDASE"/>
    <property type="match status" value="1"/>
</dbReference>
<dbReference type="Gene3D" id="3.40.350.10">
    <property type="entry name" value="Creatinase/prolidase N-terminal domain"/>
    <property type="match status" value="1"/>
</dbReference>
<proteinExistence type="predicted"/>
<dbReference type="InterPro" id="IPR050659">
    <property type="entry name" value="Peptidase_M24B"/>
</dbReference>
<accession>A0A383B732</accession>
<protein>
    <recommendedName>
        <fullName evidence="2">Creatinase N-terminal domain-containing protein</fullName>
    </recommendedName>
</protein>
<dbReference type="EMBL" id="UINC01198169">
    <property type="protein sequence ID" value="SVE16006.1"/>
    <property type="molecule type" value="Genomic_DNA"/>
</dbReference>
<evidence type="ECO:0008006" key="2">
    <source>
        <dbReference type="Google" id="ProtNLM"/>
    </source>
</evidence>
<name>A0A383B732_9ZZZZ</name>
<reference evidence="1" key="1">
    <citation type="submission" date="2018-05" db="EMBL/GenBank/DDBJ databases">
        <authorList>
            <person name="Lanie J.A."/>
            <person name="Ng W.-L."/>
            <person name="Kazmierczak K.M."/>
            <person name="Andrzejewski T.M."/>
            <person name="Davidsen T.M."/>
            <person name="Wayne K.J."/>
            <person name="Tettelin H."/>
            <person name="Glass J.I."/>
            <person name="Rusch D."/>
            <person name="Podicherti R."/>
            <person name="Tsui H.-C.T."/>
            <person name="Winkler M.E."/>
        </authorList>
    </citation>
    <scope>NUCLEOTIDE SEQUENCE</scope>
</reference>
<dbReference type="SUPFAM" id="SSF53092">
    <property type="entry name" value="Creatinase/prolidase N-terminal domain"/>
    <property type="match status" value="1"/>
</dbReference>
<sequence length="200" mass="22700">MTSMSERINKPISTAEMERRWGAVRAVMESEGIDVLLMQSNNDHMGGYTKYFTDMPATNGYPNTVIFPRDDYMTKINQGPFNLDRELDPDGSDGINRGVKRLMTTPSFESAPYTRNYDPELACKALKPYENGKIGLVGTYQMSSAMVDYVREQYPNATYVEFSDAIDRIKVIKSEEEIEFIRETAAQQDASMKAVINEIK</sequence>
<gene>
    <name evidence="1" type="ORF">METZ01_LOCUS468860</name>
</gene>
<dbReference type="PANTHER" id="PTHR46112:SF2">
    <property type="entry name" value="XAA-PRO AMINOPEPTIDASE P-RELATED"/>
    <property type="match status" value="1"/>
</dbReference>
<feature type="non-terminal residue" evidence="1">
    <location>
        <position position="200"/>
    </location>
</feature>